<proteinExistence type="predicted"/>
<keyword evidence="2" id="KW-1185">Reference proteome</keyword>
<comment type="caution">
    <text evidence="1">The sequence shown here is derived from an EMBL/GenBank/DDBJ whole genome shotgun (WGS) entry which is preliminary data.</text>
</comment>
<evidence type="ECO:0000313" key="1">
    <source>
        <dbReference type="EMBL" id="KAI3745696.1"/>
    </source>
</evidence>
<sequence length="86" mass="9671">MMPSGHGSVNDLFFSPGEHNNCLAYGFLFFTTSPTPKFPIPTLKSNQEALIVPSRVLKSNRFRKSTPKSTIVVILNLEFKHDVEFT</sequence>
<protein>
    <submittedName>
        <fullName evidence="1">Uncharacterized protein</fullName>
    </submittedName>
</protein>
<organism evidence="1 2">
    <name type="scientific">Arctium lappa</name>
    <name type="common">Greater burdock</name>
    <name type="synonym">Lappa major</name>
    <dbReference type="NCBI Taxonomy" id="4217"/>
    <lineage>
        <taxon>Eukaryota</taxon>
        <taxon>Viridiplantae</taxon>
        <taxon>Streptophyta</taxon>
        <taxon>Embryophyta</taxon>
        <taxon>Tracheophyta</taxon>
        <taxon>Spermatophyta</taxon>
        <taxon>Magnoliopsida</taxon>
        <taxon>eudicotyledons</taxon>
        <taxon>Gunneridae</taxon>
        <taxon>Pentapetalae</taxon>
        <taxon>asterids</taxon>
        <taxon>campanulids</taxon>
        <taxon>Asterales</taxon>
        <taxon>Asteraceae</taxon>
        <taxon>Carduoideae</taxon>
        <taxon>Cardueae</taxon>
        <taxon>Arctiinae</taxon>
        <taxon>Arctium</taxon>
    </lineage>
</organism>
<reference evidence="1 2" key="2">
    <citation type="journal article" date="2022" name="Mol. Ecol. Resour.">
        <title>The genomes of chicory, endive, great burdock and yacon provide insights into Asteraceae paleo-polyploidization history and plant inulin production.</title>
        <authorList>
            <person name="Fan W."/>
            <person name="Wang S."/>
            <person name="Wang H."/>
            <person name="Wang A."/>
            <person name="Jiang F."/>
            <person name="Liu H."/>
            <person name="Zhao H."/>
            <person name="Xu D."/>
            <person name="Zhang Y."/>
        </authorList>
    </citation>
    <scope>NUCLEOTIDE SEQUENCE [LARGE SCALE GENOMIC DNA]</scope>
    <source>
        <strain evidence="2">cv. Niubang</strain>
    </source>
</reference>
<reference evidence="2" key="1">
    <citation type="journal article" date="2022" name="Mol. Ecol. Resour.">
        <title>The genomes of chicory, endive, great burdock and yacon provide insights into Asteraceae palaeo-polyploidization history and plant inulin production.</title>
        <authorList>
            <person name="Fan W."/>
            <person name="Wang S."/>
            <person name="Wang H."/>
            <person name="Wang A."/>
            <person name="Jiang F."/>
            <person name="Liu H."/>
            <person name="Zhao H."/>
            <person name="Xu D."/>
            <person name="Zhang Y."/>
        </authorList>
    </citation>
    <scope>NUCLEOTIDE SEQUENCE [LARGE SCALE GENOMIC DNA]</scope>
    <source>
        <strain evidence="2">cv. Niubang</strain>
    </source>
</reference>
<dbReference type="EMBL" id="CM042049">
    <property type="protein sequence ID" value="KAI3745696.1"/>
    <property type="molecule type" value="Genomic_DNA"/>
</dbReference>
<name>A0ACB9DGS8_ARCLA</name>
<evidence type="ECO:0000313" key="2">
    <source>
        <dbReference type="Proteomes" id="UP001055879"/>
    </source>
</evidence>
<gene>
    <name evidence="1" type="ORF">L6452_08101</name>
</gene>
<dbReference type="Proteomes" id="UP001055879">
    <property type="component" value="Linkage Group LG03"/>
</dbReference>
<accession>A0ACB9DGS8</accession>